<name>A0ABT3GE70_9BACT</name>
<protein>
    <submittedName>
        <fullName evidence="3">Uncharacterized protein</fullName>
    </submittedName>
</protein>
<feature type="compositionally biased region" description="Basic and acidic residues" evidence="1">
    <location>
        <begin position="74"/>
        <end position="83"/>
    </location>
</feature>
<dbReference type="EMBL" id="JAPDDT010000002">
    <property type="protein sequence ID" value="MCW1921907.1"/>
    <property type="molecule type" value="Genomic_DNA"/>
</dbReference>
<accession>A0ABT3GE70</accession>
<keyword evidence="2" id="KW-0472">Membrane</keyword>
<comment type="caution">
    <text evidence="3">The sequence shown here is derived from an EMBL/GenBank/DDBJ whole genome shotgun (WGS) entry which is preliminary data.</text>
</comment>
<feature type="transmembrane region" description="Helical" evidence="2">
    <location>
        <begin position="36"/>
        <end position="54"/>
    </location>
</feature>
<evidence type="ECO:0000313" key="3">
    <source>
        <dbReference type="EMBL" id="MCW1921907.1"/>
    </source>
</evidence>
<evidence type="ECO:0000256" key="1">
    <source>
        <dbReference type="SAM" id="MobiDB-lite"/>
    </source>
</evidence>
<gene>
    <name evidence="3" type="ORF">OKA05_05045</name>
</gene>
<proteinExistence type="predicted"/>
<evidence type="ECO:0000313" key="4">
    <source>
        <dbReference type="Proteomes" id="UP001320876"/>
    </source>
</evidence>
<keyword evidence="2" id="KW-0812">Transmembrane</keyword>
<evidence type="ECO:0000256" key="2">
    <source>
        <dbReference type="SAM" id="Phobius"/>
    </source>
</evidence>
<feature type="region of interest" description="Disordered" evidence="1">
    <location>
        <begin position="61"/>
        <end position="83"/>
    </location>
</feature>
<reference evidence="3 4" key="1">
    <citation type="submission" date="2022-10" db="EMBL/GenBank/DDBJ databases">
        <title>Luteolibacter arcticus strain CCTCC AB 2014275, whole genome shotgun sequencing project.</title>
        <authorList>
            <person name="Zhao G."/>
            <person name="Shen L."/>
        </authorList>
    </citation>
    <scope>NUCLEOTIDE SEQUENCE [LARGE SCALE GENOMIC DNA]</scope>
    <source>
        <strain evidence="3 4">CCTCC AB 2014275</strain>
    </source>
</reference>
<dbReference type="RefSeq" id="WP_264486017.1">
    <property type="nucleotide sequence ID" value="NZ_JAPDDT010000002.1"/>
</dbReference>
<dbReference type="Proteomes" id="UP001320876">
    <property type="component" value="Unassembled WGS sequence"/>
</dbReference>
<sequence>MPDAEEDKPEPDLDELLELFREPEEERRPRASISGVVWLALALILSLIGVWLAARVSSMPASKDTKAGPMKPGKVSDRPAREDDAGTVDVMEAYIARCRKGMTAREVRWIVEDFQKAGLDRSAMNKLWDIVGSSRDDAGMDAAVSEAANKEALRISKQQSHWYLGLLADALNLDKQQRVQSTERYRTWFGPAEANFLERQKEVVEGRQAPGYYPIAELPPYAGLLEASEWLEDEALAPWALCDLADDQLAITHHEEVIQERSGPESSQEEDSYAYRSWLDRRPLVGIGAVKRKSIDDILWRPSYEEAGWIFPFHSEQQFSGTEGDLLEIVKRLHPAQLKTLLLLDPQAADDLSKLLDSTNE</sequence>
<keyword evidence="4" id="KW-1185">Reference proteome</keyword>
<keyword evidence="2" id="KW-1133">Transmembrane helix</keyword>
<organism evidence="3 4">
    <name type="scientific">Luteolibacter arcticus</name>
    <dbReference type="NCBI Taxonomy" id="1581411"/>
    <lineage>
        <taxon>Bacteria</taxon>
        <taxon>Pseudomonadati</taxon>
        <taxon>Verrucomicrobiota</taxon>
        <taxon>Verrucomicrobiia</taxon>
        <taxon>Verrucomicrobiales</taxon>
        <taxon>Verrucomicrobiaceae</taxon>
        <taxon>Luteolibacter</taxon>
    </lineage>
</organism>